<evidence type="ECO:0000313" key="3">
    <source>
        <dbReference type="Proteomes" id="UP001396334"/>
    </source>
</evidence>
<dbReference type="PANTHER" id="PTHR33785">
    <property type="entry name" value="OS06G0550800 PROTEIN"/>
    <property type="match status" value="1"/>
</dbReference>
<feature type="region of interest" description="Disordered" evidence="1">
    <location>
        <begin position="94"/>
        <end position="125"/>
    </location>
</feature>
<gene>
    <name evidence="2" type="ORF">V6N11_003061</name>
</gene>
<dbReference type="InterPro" id="IPR012881">
    <property type="entry name" value="DUF1685"/>
</dbReference>
<dbReference type="PANTHER" id="PTHR33785:SF12">
    <property type="entry name" value="DUF1685 FAMILY PROTEIN"/>
    <property type="match status" value="1"/>
</dbReference>
<proteinExistence type="predicted"/>
<feature type="region of interest" description="Disordered" evidence="1">
    <location>
        <begin position="24"/>
        <end position="57"/>
    </location>
</feature>
<dbReference type="Pfam" id="PF07939">
    <property type="entry name" value="DUF1685"/>
    <property type="match status" value="1"/>
</dbReference>
<keyword evidence="3" id="KW-1185">Reference proteome</keyword>
<protein>
    <submittedName>
        <fullName evidence="2">Uncharacterized protein</fullName>
    </submittedName>
</protein>
<evidence type="ECO:0000256" key="1">
    <source>
        <dbReference type="SAM" id="MobiDB-lite"/>
    </source>
</evidence>
<reference evidence="2 3" key="1">
    <citation type="journal article" date="2024" name="G3 (Bethesda)">
        <title>Genome assembly of Hibiscus sabdariffa L. provides insights into metabolisms of medicinal natural products.</title>
        <authorList>
            <person name="Kim T."/>
        </authorList>
    </citation>
    <scope>NUCLEOTIDE SEQUENCE [LARGE SCALE GENOMIC DNA]</scope>
    <source>
        <strain evidence="2">TK-2024</strain>
        <tissue evidence="2">Old leaves</tissue>
    </source>
</reference>
<sequence length="248" mass="27998">MESEEIIKLFDSCWFEMEIFKKQTSPSTSTGFEPNPDPRVEEDSSKPELTRTPTLHTRSMSDQLSLISTAFIAAGSFSPDSVLRPPKLHKIISGKEVTEEDLQDNGSSVQEGGKKGVARAISRRKQGSSKSLSDLEFEELKGFMDLGFVFSEEDNKDSRLVEIIPGLQRLGKQVDGHEGIKEGGDDDRAEVSRPYLSEAWEVAETRRRGRRLRKENPLMNWRVPDLGNEIDMKDSLRWWAHTVASTVK</sequence>
<organism evidence="2 3">
    <name type="scientific">Hibiscus sabdariffa</name>
    <name type="common">roselle</name>
    <dbReference type="NCBI Taxonomy" id="183260"/>
    <lineage>
        <taxon>Eukaryota</taxon>
        <taxon>Viridiplantae</taxon>
        <taxon>Streptophyta</taxon>
        <taxon>Embryophyta</taxon>
        <taxon>Tracheophyta</taxon>
        <taxon>Spermatophyta</taxon>
        <taxon>Magnoliopsida</taxon>
        <taxon>eudicotyledons</taxon>
        <taxon>Gunneridae</taxon>
        <taxon>Pentapetalae</taxon>
        <taxon>rosids</taxon>
        <taxon>malvids</taxon>
        <taxon>Malvales</taxon>
        <taxon>Malvaceae</taxon>
        <taxon>Malvoideae</taxon>
        <taxon>Hibiscus</taxon>
    </lineage>
</organism>
<dbReference type="Proteomes" id="UP001396334">
    <property type="component" value="Unassembled WGS sequence"/>
</dbReference>
<dbReference type="EMBL" id="JBBPBN010000015">
    <property type="protein sequence ID" value="KAK9022822.1"/>
    <property type="molecule type" value="Genomic_DNA"/>
</dbReference>
<comment type="caution">
    <text evidence="2">The sequence shown here is derived from an EMBL/GenBank/DDBJ whole genome shotgun (WGS) entry which is preliminary data.</text>
</comment>
<name>A0ABR2SD15_9ROSI</name>
<accession>A0ABR2SD15</accession>
<feature type="compositionally biased region" description="Basic and acidic residues" evidence="1">
    <location>
        <begin position="36"/>
        <end position="49"/>
    </location>
</feature>
<evidence type="ECO:0000313" key="2">
    <source>
        <dbReference type="EMBL" id="KAK9022822.1"/>
    </source>
</evidence>